<accession>A0A6J4UM33</accession>
<feature type="non-terminal residue" evidence="1">
    <location>
        <position position="21"/>
    </location>
</feature>
<proteinExistence type="predicted"/>
<evidence type="ECO:0000313" key="1">
    <source>
        <dbReference type="EMBL" id="CAA9554426.1"/>
    </source>
</evidence>
<gene>
    <name evidence="1" type="ORF">AVDCRST_MAG79-2965</name>
</gene>
<reference evidence="1" key="1">
    <citation type="submission" date="2020-02" db="EMBL/GenBank/DDBJ databases">
        <authorList>
            <person name="Meier V. D."/>
        </authorList>
    </citation>
    <scope>NUCLEOTIDE SEQUENCE</scope>
    <source>
        <strain evidence="1">AVDCRST_MAG79</strain>
    </source>
</reference>
<protein>
    <submittedName>
        <fullName evidence="1">Uncharacterized protein</fullName>
    </submittedName>
</protein>
<organism evidence="1">
    <name type="scientific">uncultured Thermoleophilia bacterium</name>
    <dbReference type="NCBI Taxonomy" id="1497501"/>
    <lineage>
        <taxon>Bacteria</taxon>
        <taxon>Bacillati</taxon>
        <taxon>Actinomycetota</taxon>
        <taxon>Thermoleophilia</taxon>
        <taxon>environmental samples</taxon>
    </lineage>
</organism>
<sequence>MDLAHKLTARQQEIYDFIREH</sequence>
<dbReference type="AlphaFoldDB" id="A0A6J4UM33"/>
<dbReference type="EMBL" id="CADCWC010000468">
    <property type="protein sequence ID" value="CAA9554426.1"/>
    <property type="molecule type" value="Genomic_DNA"/>
</dbReference>
<name>A0A6J4UM33_9ACTN</name>